<feature type="region of interest" description="Disordered" evidence="1">
    <location>
        <begin position="22"/>
        <end position="64"/>
    </location>
</feature>
<dbReference type="EMBL" id="JAFBBZ010000001">
    <property type="protein sequence ID" value="MBM7509105.1"/>
    <property type="molecule type" value="Genomic_DNA"/>
</dbReference>
<evidence type="ECO:0000256" key="1">
    <source>
        <dbReference type="SAM" id="MobiDB-lite"/>
    </source>
</evidence>
<keyword evidence="2" id="KW-0732">Signal</keyword>
<evidence type="ECO:0000256" key="2">
    <source>
        <dbReference type="SAM" id="SignalP"/>
    </source>
</evidence>
<feature type="domain" description="Phosphodiester glycosidase" evidence="3">
    <location>
        <begin position="290"/>
        <end position="414"/>
    </location>
</feature>
<dbReference type="InterPro" id="IPR018711">
    <property type="entry name" value="NAGPA"/>
</dbReference>
<dbReference type="PANTHER" id="PTHR40446">
    <property type="entry name" value="N-ACETYLGLUCOSAMINE-1-PHOSPHODIESTER ALPHA-N-ACETYLGLUCOSAMINIDASE"/>
    <property type="match status" value="1"/>
</dbReference>
<dbReference type="Proteomes" id="UP000732378">
    <property type="component" value="Unassembled WGS sequence"/>
</dbReference>
<name>A0ABS2MD70_9ACTN</name>
<feature type="chain" id="PRO_5047211419" evidence="2">
    <location>
        <begin position="26"/>
        <end position="416"/>
    </location>
</feature>
<dbReference type="Pfam" id="PF09992">
    <property type="entry name" value="NAGPA"/>
    <property type="match status" value="1"/>
</dbReference>
<dbReference type="RefSeq" id="WP_193668444.1">
    <property type="nucleotide sequence ID" value="NZ_JACDTV010000005.1"/>
</dbReference>
<feature type="compositionally biased region" description="Low complexity" evidence="1">
    <location>
        <begin position="22"/>
        <end position="36"/>
    </location>
</feature>
<evidence type="ECO:0000259" key="3">
    <source>
        <dbReference type="Pfam" id="PF09992"/>
    </source>
</evidence>
<evidence type="ECO:0000313" key="4">
    <source>
        <dbReference type="EMBL" id="MBM7509105.1"/>
    </source>
</evidence>
<reference evidence="4 5" key="1">
    <citation type="submission" date="2021-01" db="EMBL/GenBank/DDBJ databases">
        <title>Sequencing the genomes of 1000 actinobacteria strains.</title>
        <authorList>
            <person name="Klenk H.-P."/>
        </authorList>
    </citation>
    <scope>NUCLEOTIDE SEQUENCE [LARGE SCALE GENOMIC DNA]</scope>
    <source>
        <strain evidence="4 5">DSM 18239</strain>
    </source>
</reference>
<comment type="caution">
    <text evidence="4">The sequence shown here is derived from an EMBL/GenBank/DDBJ whole genome shotgun (WGS) entry which is preliminary data.</text>
</comment>
<accession>A0ABS2MD70</accession>
<keyword evidence="5" id="KW-1185">Reference proteome</keyword>
<gene>
    <name evidence="4" type="ORF">JOE61_002919</name>
</gene>
<sequence length="416" mass="43724">MLPRSRTTALALAVVLAGLGAPALADGSPTGPTGPTGRAGRVDPGLPVHAGVDGPHSSDGVRGRVAPRAAAYDDEPTTRVVLEQRRIAPGVRFSSWSETDARGPVRSHLLAVDLDESSLRLDYAAPTKVAATDDVMSLARARQAIAAVNGDFFDIGRTGAPLGVGRSVTRGLFNARASGWNAAFYLTRKGRPQVGEVTLRGAIKERPQASVTNFNSHFVAPGGIGVYTQRWGTSPGYAVTQGQEKNVRMVEVRGGKVVSNRARLRPGAKIRGLVLVGRGEGARQLRKLRTGSATVNWWLAGRPSMVVTGSKALIDEGVVQVVDDAEMHPRTAVGIDRDTNEVLLLVVDGRSSTSRGQTLVELARTMVELGADEALNLDGGGSSTMVARESGSLQVQNSPSDGALRQVANGLVVTQR</sequence>
<feature type="signal peptide" evidence="2">
    <location>
        <begin position="1"/>
        <end position="25"/>
    </location>
</feature>
<organism evidence="4 5">
    <name type="scientific">Nocardioides salarius</name>
    <dbReference type="NCBI Taxonomy" id="374513"/>
    <lineage>
        <taxon>Bacteria</taxon>
        <taxon>Bacillati</taxon>
        <taxon>Actinomycetota</taxon>
        <taxon>Actinomycetes</taxon>
        <taxon>Propionibacteriales</taxon>
        <taxon>Nocardioidaceae</taxon>
        <taxon>Nocardioides</taxon>
    </lineage>
</organism>
<dbReference type="PANTHER" id="PTHR40446:SF2">
    <property type="entry name" value="N-ACETYLGLUCOSAMINE-1-PHOSPHODIESTER ALPHA-N-ACETYLGLUCOSAMINIDASE"/>
    <property type="match status" value="1"/>
</dbReference>
<proteinExistence type="predicted"/>
<protein>
    <submittedName>
        <fullName evidence="4">Exopolysaccharide biosynthesis protein</fullName>
    </submittedName>
</protein>
<evidence type="ECO:0000313" key="5">
    <source>
        <dbReference type="Proteomes" id="UP000732378"/>
    </source>
</evidence>